<dbReference type="SUPFAM" id="SSF75011">
    <property type="entry name" value="3-carboxy-cis,cis-mucoante lactonizing enzyme"/>
    <property type="match status" value="1"/>
</dbReference>
<dbReference type="eggNOG" id="COG3386">
    <property type="taxonomic scope" value="Bacteria"/>
</dbReference>
<sequence>MPTMPTMPAMSTTLTHPHPLHEFYAWVSLLIMLASEQPRVTTKSAGGSRRRAGFAPDVIVILGCAGPGAALKGELMHRLVAFVLAGTVLLGASPPAHAKRPVLAEGSPMHGTNGMNVGPDGRLYVASFLGNEIAIVNRKSGAIVDRLDASDGIDGPDDLTFGPDGSLYWTSLIPGNVVRHAPSGAITQQFVAPGVNPITFSDTGRLFVALDFFGDGLYEVDPELSAPPRHIASNLGFLNGMDWGPDGRLYGPIWTQGRVISIDVDSCTGAVDPEMECDLQTVADGFFIPAAAKFDGLGRLHVVDQNGEVVRIDIETGEKEVIAELTPGLDNLAFDPQGNLYVSSASDGFIVRIRPNGQEHTIMPGGMIMPGGVAVTTEGCAESVYVADLSSLRKFDGDTGAPLGVERSFLGQSEFHAPATVSADGPNLILTAWFSSVVQTYDPATATVLETYSNFVSPLNAVRFQGDLVVAELGAGPGAARVARQTGGGPVTLAPMTVPSGLAVSGGDLWAADWATGQILQVAAGGVTLSPPLVVADGLDQPEGMAVDLDGTLLVVEVGKRRLLRVDPSTGDTWVVKKHLKVGLDAVTGTVPTYALSSVAVGPSGTIYVSGDKDNVLYRF</sequence>
<dbReference type="Gene3D" id="2.120.10.30">
    <property type="entry name" value="TolB, C-terminal domain"/>
    <property type="match status" value="3"/>
</dbReference>
<dbReference type="KEGG" id="scl:sce6689"/>
<dbReference type="STRING" id="448385.sce6689"/>
<organism evidence="1 2">
    <name type="scientific">Sorangium cellulosum (strain So ce56)</name>
    <name type="common">Polyangium cellulosum (strain So ce56)</name>
    <dbReference type="NCBI Taxonomy" id="448385"/>
    <lineage>
        <taxon>Bacteria</taxon>
        <taxon>Pseudomonadati</taxon>
        <taxon>Myxococcota</taxon>
        <taxon>Polyangia</taxon>
        <taxon>Polyangiales</taxon>
        <taxon>Polyangiaceae</taxon>
        <taxon>Sorangium</taxon>
    </lineage>
</organism>
<dbReference type="BioCyc" id="SCEL448385:SCE_RS34320-MONOMER"/>
<dbReference type="Proteomes" id="UP000002139">
    <property type="component" value="Chromosome"/>
</dbReference>
<dbReference type="AlphaFoldDB" id="A9GSU6"/>
<dbReference type="HOGENOM" id="CLU_037852_0_0_7"/>
<evidence type="ECO:0000313" key="1">
    <source>
        <dbReference type="EMBL" id="CAN96858.1"/>
    </source>
</evidence>
<dbReference type="InterPro" id="IPR011042">
    <property type="entry name" value="6-blade_b-propeller_TolB-like"/>
</dbReference>
<name>A9GSU6_SORC5</name>
<dbReference type="PANTHER" id="PTHR40274:SF4">
    <property type="entry name" value="BLL1406 PROTEIN"/>
    <property type="match status" value="1"/>
</dbReference>
<dbReference type="EMBL" id="AM746676">
    <property type="protein sequence ID" value="CAN96858.1"/>
    <property type="molecule type" value="Genomic_DNA"/>
</dbReference>
<evidence type="ECO:0000313" key="2">
    <source>
        <dbReference type="Proteomes" id="UP000002139"/>
    </source>
</evidence>
<dbReference type="PANTHER" id="PTHR40274">
    <property type="entry name" value="VIRGINIAMYCIN B LYASE"/>
    <property type="match status" value="1"/>
</dbReference>
<gene>
    <name evidence="1" type="ordered locus">sce6689</name>
</gene>
<protein>
    <recommendedName>
        <fullName evidence="3">SMP-30/Gluconolactonase/LRE-like region domain-containing protein</fullName>
    </recommendedName>
</protein>
<dbReference type="InterPro" id="IPR051344">
    <property type="entry name" value="Vgb"/>
</dbReference>
<evidence type="ECO:0008006" key="3">
    <source>
        <dbReference type="Google" id="ProtNLM"/>
    </source>
</evidence>
<keyword evidence="2" id="KW-1185">Reference proteome</keyword>
<reference evidence="1 2" key="1">
    <citation type="journal article" date="2007" name="Nat. Biotechnol.">
        <title>Complete genome sequence of the myxobacterium Sorangium cellulosum.</title>
        <authorList>
            <person name="Schneiker S."/>
            <person name="Perlova O."/>
            <person name="Kaiser O."/>
            <person name="Gerth K."/>
            <person name="Alici A."/>
            <person name="Altmeyer M.O."/>
            <person name="Bartels D."/>
            <person name="Bekel T."/>
            <person name="Beyer S."/>
            <person name="Bode E."/>
            <person name="Bode H.B."/>
            <person name="Bolten C.J."/>
            <person name="Choudhuri J.V."/>
            <person name="Doss S."/>
            <person name="Elnakady Y.A."/>
            <person name="Frank B."/>
            <person name="Gaigalat L."/>
            <person name="Goesmann A."/>
            <person name="Groeger C."/>
            <person name="Gross F."/>
            <person name="Jelsbak L."/>
            <person name="Jelsbak L."/>
            <person name="Kalinowski J."/>
            <person name="Kegler C."/>
            <person name="Knauber T."/>
            <person name="Konietzny S."/>
            <person name="Kopp M."/>
            <person name="Krause L."/>
            <person name="Krug D."/>
            <person name="Linke B."/>
            <person name="Mahmud T."/>
            <person name="Martinez-Arias R."/>
            <person name="McHardy A.C."/>
            <person name="Merai M."/>
            <person name="Meyer F."/>
            <person name="Mormann S."/>
            <person name="Munoz-Dorado J."/>
            <person name="Perez J."/>
            <person name="Pradella S."/>
            <person name="Rachid S."/>
            <person name="Raddatz G."/>
            <person name="Rosenau F."/>
            <person name="Rueckert C."/>
            <person name="Sasse F."/>
            <person name="Scharfe M."/>
            <person name="Schuster S.C."/>
            <person name="Suen G."/>
            <person name="Treuner-Lange A."/>
            <person name="Velicer G.J."/>
            <person name="Vorholter F.-J."/>
            <person name="Weissman K.J."/>
            <person name="Welch R.D."/>
            <person name="Wenzel S.C."/>
            <person name="Whitworth D.E."/>
            <person name="Wilhelm S."/>
            <person name="Wittmann C."/>
            <person name="Bloecker H."/>
            <person name="Puehler A."/>
            <person name="Mueller R."/>
        </authorList>
    </citation>
    <scope>NUCLEOTIDE SEQUENCE [LARGE SCALE GENOMIC DNA]</scope>
    <source>
        <strain evidence="2">So ce56</strain>
    </source>
</reference>
<dbReference type="SUPFAM" id="SSF63829">
    <property type="entry name" value="Calcium-dependent phosphotriesterase"/>
    <property type="match status" value="1"/>
</dbReference>
<proteinExistence type="predicted"/>
<accession>A9GSU6</accession>